<feature type="transmembrane region" description="Helical" evidence="4">
    <location>
        <begin position="160"/>
        <end position="181"/>
    </location>
</feature>
<keyword evidence="1 4" id="KW-0812">Transmembrane</keyword>
<keyword evidence="3 4" id="KW-0472">Membrane</keyword>
<feature type="transmembrane region" description="Helical" evidence="4">
    <location>
        <begin position="334"/>
        <end position="353"/>
    </location>
</feature>
<dbReference type="InterPro" id="IPR036259">
    <property type="entry name" value="MFS_trans_sf"/>
</dbReference>
<evidence type="ECO:0000313" key="5">
    <source>
        <dbReference type="EMBL" id="NIJ44688.1"/>
    </source>
</evidence>
<dbReference type="EMBL" id="JAASQL010000001">
    <property type="protein sequence ID" value="NIJ44688.1"/>
    <property type="molecule type" value="Genomic_DNA"/>
</dbReference>
<proteinExistence type="predicted"/>
<keyword evidence="6" id="KW-1185">Reference proteome</keyword>
<dbReference type="RefSeq" id="WP_167185155.1">
    <property type="nucleotide sequence ID" value="NZ_JAASQL010000001.1"/>
</dbReference>
<keyword evidence="2 4" id="KW-1133">Transmembrane helix</keyword>
<feature type="transmembrane region" description="Helical" evidence="4">
    <location>
        <begin position="359"/>
        <end position="380"/>
    </location>
</feature>
<feature type="transmembrane region" description="Helical" evidence="4">
    <location>
        <begin position="74"/>
        <end position="95"/>
    </location>
</feature>
<reference evidence="5 6" key="1">
    <citation type="submission" date="2020-03" db="EMBL/GenBank/DDBJ databases">
        <title>Genomic Encyclopedia of Type Strains, Phase IV (KMG-IV): sequencing the most valuable type-strain genomes for metagenomic binning, comparative biology and taxonomic classification.</title>
        <authorList>
            <person name="Goeker M."/>
        </authorList>
    </citation>
    <scope>NUCLEOTIDE SEQUENCE [LARGE SCALE GENOMIC DNA]</scope>
    <source>
        <strain evidence="5 6">DSM 101599</strain>
    </source>
</reference>
<evidence type="ECO:0000256" key="1">
    <source>
        <dbReference type="ARBA" id="ARBA00022692"/>
    </source>
</evidence>
<feature type="transmembrane region" description="Helical" evidence="4">
    <location>
        <begin position="274"/>
        <end position="293"/>
    </location>
</feature>
<feature type="transmembrane region" description="Helical" evidence="4">
    <location>
        <begin position="133"/>
        <end position="154"/>
    </location>
</feature>
<feature type="transmembrane region" description="Helical" evidence="4">
    <location>
        <begin position="211"/>
        <end position="231"/>
    </location>
</feature>
<dbReference type="Gene3D" id="1.20.1250.20">
    <property type="entry name" value="MFS general substrate transporter like domains"/>
    <property type="match status" value="1"/>
</dbReference>
<dbReference type="SUPFAM" id="SSF103473">
    <property type="entry name" value="MFS general substrate transporter"/>
    <property type="match status" value="1"/>
</dbReference>
<evidence type="ECO:0000256" key="3">
    <source>
        <dbReference type="ARBA" id="ARBA00023136"/>
    </source>
</evidence>
<name>A0ABX0U903_9FLAO</name>
<evidence type="ECO:0000313" key="6">
    <source>
        <dbReference type="Proteomes" id="UP000745859"/>
    </source>
</evidence>
<evidence type="ECO:0000256" key="4">
    <source>
        <dbReference type="SAM" id="Phobius"/>
    </source>
</evidence>
<comment type="caution">
    <text evidence="5">The sequence shown here is derived from an EMBL/GenBank/DDBJ whole genome shotgun (WGS) entry which is preliminary data.</text>
</comment>
<gene>
    <name evidence="5" type="ORF">FHR24_001127</name>
</gene>
<feature type="transmembrane region" description="Helical" evidence="4">
    <location>
        <begin position="42"/>
        <end position="67"/>
    </location>
</feature>
<dbReference type="Proteomes" id="UP000745859">
    <property type="component" value="Unassembled WGS sequence"/>
</dbReference>
<evidence type="ECO:0000256" key="2">
    <source>
        <dbReference type="ARBA" id="ARBA00022989"/>
    </source>
</evidence>
<feature type="transmembrane region" description="Helical" evidence="4">
    <location>
        <begin position="299"/>
        <end position="322"/>
    </location>
</feature>
<dbReference type="PANTHER" id="PTHR23521">
    <property type="entry name" value="TRANSPORTER MFS SUPERFAMILY"/>
    <property type="match status" value="1"/>
</dbReference>
<feature type="transmembrane region" description="Helical" evidence="4">
    <location>
        <begin position="243"/>
        <end position="262"/>
    </location>
</feature>
<dbReference type="Pfam" id="PF07690">
    <property type="entry name" value="MFS_1"/>
    <property type="match status" value="1"/>
</dbReference>
<organism evidence="5 6">
    <name type="scientific">Wenyingzhuangia heitensis</name>
    <dbReference type="NCBI Taxonomy" id="1487859"/>
    <lineage>
        <taxon>Bacteria</taxon>
        <taxon>Pseudomonadati</taxon>
        <taxon>Bacteroidota</taxon>
        <taxon>Flavobacteriia</taxon>
        <taxon>Flavobacteriales</taxon>
        <taxon>Flavobacteriaceae</taxon>
        <taxon>Wenyingzhuangia</taxon>
    </lineage>
</organism>
<dbReference type="PANTHER" id="PTHR23521:SF3">
    <property type="entry name" value="MFS TRANSPORTER"/>
    <property type="match status" value="1"/>
</dbReference>
<sequence>MNKTLMLTLIVISQFFGTSLWFSSNAVLNEIALAHHLNNTNLLTSLTIATQLGFILGSLCYAIFNLADRFKANIVFSISILLGALFNASILFPNLNFNQIFIARFLTGLFLAGVYPVGMKIAAYFFPKTISNALGILVGALVLGTAFPHFIASFKINIDWTLVILTSSVLATIGAIMMLFLNTPAKKEIQKIDFSIIPKLFQKKEFRKASFGYFGHMWELYTFWAFTPLIIEYYNTKNHQNYNIALWSFIVISIGSLGCVIAGKLAKTKTNVKVAKWALTISAICCLLSPVTIHLPEYFFFPFLMIWGTTVVADSPLLSALINQTSIKNYNGTALTIATSIGFLVTILSIYALKQLLNYTSIAIALPLLAVGPIIGLYQLKLKN</sequence>
<dbReference type="InterPro" id="IPR011701">
    <property type="entry name" value="MFS"/>
</dbReference>
<protein>
    <submittedName>
        <fullName evidence="5">MFS family permease</fullName>
    </submittedName>
</protein>
<accession>A0ABX0U903</accession>
<feature type="transmembrane region" description="Helical" evidence="4">
    <location>
        <begin position="101"/>
        <end position="126"/>
    </location>
</feature>